<dbReference type="AlphaFoldDB" id="A0A368MYY8"/>
<reference evidence="1 2" key="1">
    <citation type="submission" date="2018-07" db="EMBL/GenBank/DDBJ databases">
        <title>Chryseobacterium lacus sp. nov., isolated from lake water.</title>
        <authorList>
            <person name="Li C.-M."/>
        </authorList>
    </citation>
    <scope>NUCLEOTIDE SEQUENCE [LARGE SCALE GENOMIC DNA]</scope>
    <source>
        <strain evidence="1 2">YLOS41</strain>
    </source>
</reference>
<dbReference type="RefSeq" id="WP_114303271.1">
    <property type="nucleotide sequence ID" value="NZ_QPIE01000003.1"/>
</dbReference>
<gene>
    <name evidence="1" type="ORF">DQ356_04435</name>
</gene>
<comment type="caution">
    <text evidence="1">The sequence shown here is derived from an EMBL/GenBank/DDBJ whole genome shotgun (WGS) entry which is preliminary data.</text>
</comment>
<evidence type="ECO:0000313" key="2">
    <source>
        <dbReference type="Proteomes" id="UP000252172"/>
    </source>
</evidence>
<keyword evidence="2" id="KW-1185">Reference proteome</keyword>
<evidence type="ECO:0000313" key="1">
    <source>
        <dbReference type="EMBL" id="RCU43418.1"/>
    </source>
</evidence>
<organism evidence="1 2">
    <name type="scientific">Chryseobacterium lacus</name>
    <dbReference type="NCBI Taxonomy" id="2058346"/>
    <lineage>
        <taxon>Bacteria</taxon>
        <taxon>Pseudomonadati</taxon>
        <taxon>Bacteroidota</taxon>
        <taxon>Flavobacteriia</taxon>
        <taxon>Flavobacteriales</taxon>
        <taxon>Weeksellaceae</taxon>
        <taxon>Chryseobacterium group</taxon>
        <taxon>Chryseobacterium</taxon>
    </lineage>
</organism>
<sequence length="189" mass="21805">MMKFAKYIFAAATILFLFSSCNENMKRKELEIQKREQAVLQKEKSIALIESDYLKLQKMRDSIISIQDSISVHVLPIDIQGRWNGKLVCTESNCTDYVVGDVRMDEWEISEDKGNIIAKNINKVGVIRVYTGKYEGNSIQLFSESEPTSPKTRHFKIEFTTMTEKKLSGFREIRVDNSCLSKFTIELSR</sequence>
<dbReference type="Proteomes" id="UP000252172">
    <property type="component" value="Unassembled WGS sequence"/>
</dbReference>
<evidence type="ECO:0008006" key="3">
    <source>
        <dbReference type="Google" id="ProtNLM"/>
    </source>
</evidence>
<dbReference type="PROSITE" id="PS51257">
    <property type="entry name" value="PROKAR_LIPOPROTEIN"/>
    <property type="match status" value="1"/>
</dbReference>
<dbReference type="EMBL" id="QPIE01000003">
    <property type="protein sequence ID" value="RCU43418.1"/>
    <property type="molecule type" value="Genomic_DNA"/>
</dbReference>
<dbReference type="OrthoDB" id="766447at2"/>
<proteinExistence type="predicted"/>
<protein>
    <recommendedName>
        <fullName evidence="3">Lipoprotein</fullName>
    </recommendedName>
</protein>
<accession>A0A368MYY8</accession>
<name>A0A368MYY8_9FLAO</name>